<dbReference type="RefSeq" id="XP_018235784.1">
    <property type="nucleotide sequence ID" value="XM_018398345.1"/>
</dbReference>
<dbReference type="GeneID" id="28958988"/>
<evidence type="ECO:0000313" key="1">
    <source>
        <dbReference type="EMBL" id="KNA97738.1"/>
    </source>
</evidence>
<dbReference type="Proteomes" id="UP000009097">
    <property type="component" value="Unassembled WGS sequence"/>
</dbReference>
<dbReference type="AlphaFoldDB" id="A0A0J9UEE7"/>
<proteinExistence type="predicted"/>
<name>A0A0J9UEE7_FUSO4</name>
<dbReference type="KEGG" id="fox:FOXG_18282"/>
<dbReference type="EMBL" id="DS231697">
    <property type="protein sequence ID" value="KNA97738.1"/>
    <property type="molecule type" value="Genomic_DNA"/>
</dbReference>
<reference evidence="1" key="2">
    <citation type="journal article" date="2010" name="Nature">
        <title>Comparative genomics reveals mobile pathogenicity chromosomes in Fusarium.</title>
        <authorList>
            <person name="Ma L.J."/>
            <person name="van der Does H.C."/>
            <person name="Borkovich K.A."/>
            <person name="Coleman J.J."/>
            <person name="Daboussi M.J."/>
            <person name="Di Pietro A."/>
            <person name="Dufresne M."/>
            <person name="Freitag M."/>
            <person name="Grabherr M."/>
            <person name="Henrissat B."/>
            <person name="Houterman P.M."/>
            <person name="Kang S."/>
            <person name="Shim W.B."/>
            <person name="Woloshuk C."/>
            <person name="Xie X."/>
            <person name="Xu J.R."/>
            <person name="Antoniw J."/>
            <person name="Baker S.E."/>
            <person name="Bluhm B.H."/>
            <person name="Breakspear A."/>
            <person name="Brown D.W."/>
            <person name="Butchko R.A."/>
            <person name="Chapman S."/>
            <person name="Coulson R."/>
            <person name="Coutinho P.M."/>
            <person name="Danchin E.G."/>
            <person name="Diener A."/>
            <person name="Gale L.R."/>
            <person name="Gardiner D.M."/>
            <person name="Goff S."/>
            <person name="Hammond-Kosack K.E."/>
            <person name="Hilburn K."/>
            <person name="Hua-Van A."/>
            <person name="Jonkers W."/>
            <person name="Kazan K."/>
            <person name="Kodira C.D."/>
            <person name="Koehrsen M."/>
            <person name="Kumar L."/>
            <person name="Lee Y.H."/>
            <person name="Li L."/>
            <person name="Manners J.M."/>
            <person name="Miranda-Saavedra D."/>
            <person name="Mukherjee M."/>
            <person name="Park G."/>
            <person name="Park J."/>
            <person name="Park S.Y."/>
            <person name="Proctor R.H."/>
            <person name="Regev A."/>
            <person name="Ruiz-Roldan M.C."/>
            <person name="Sain D."/>
            <person name="Sakthikumar S."/>
            <person name="Sykes S."/>
            <person name="Schwartz D.C."/>
            <person name="Turgeon B.G."/>
            <person name="Wapinski I."/>
            <person name="Yoder O."/>
            <person name="Young S."/>
            <person name="Zeng Q."/>
            <person name="Zhou S."/>
            <person name="Galagan J."/>
            <person name="Cuomo C.A."/>
            <person name="Kistler H.C."/>
            <person name="Rep M."/>
        </authorList>
    </citation>
    <scope>NUCLEOTIDE SEQUENCE [LARGE SCALE GENOMIC DNA]</scope>
    <source>
        <strain evidence="1">4287</strain>
    </source>
</reference>
<reference evidence="1" key="1">
    <citation type="submission" date="2007-04" db="EMBL/GenBank/DDBJ databases">
        <authorList>
            <consortium name="The Broad Institute Genome Sequencing Platform"/>
            <person name="Birren B."/>
            <person name="Lander E."/>
            <person name="Galagan J."/>
            <person name="Nusbaum C."/>
            <person name="Devon K."/>
            <person name="Ma L.-J."/>
            <person name="Jaffe D."/>
            <person name="Butler J."/>
            <person name="Alvarez P."/>
            <person name="Gnerre S."/>
            <person name="Grabherr M."/>
            <person name="Kleber M."/>
            <person name="Mauceli E."/>
            <person name="Brockman W."/>
            <person name="MacCallum I.A."/>
            <person name="Young S."/>
            <person name="LaButti K."/>
            <person name="DeCaprio D."/>
            <person name="Crawford M."/>
            <person name="Koehrsen M."/>
            <person name="Engels R."/>
            <person name="Montgomery P."/>
            <person name="Pearson M."/>
            <person name="Howarth C."/>
            <person name="Larson L."/>
            <person name="White J."/>
            <person name="O'Leary S."/>
            <person name="Kodira C."/>
            <person name="Zeng Q."/>
            <person name="Yandava C."/>
            <person name="Alvarado L."/>
            <person name="Kistler C."/>
            <person name="Shim W.-B."/>
            <person name="Kang S."/>
            <person name="Woloshuk C."/>
        </authorList>
    </citation>
    <scope>NUCLEOTIDE SEQUENCE</scope>
    <source>
        <strain evidence="1">4287</strain>
    </source>
</reference>
<dbReference type="VEuPathDB" id="FungiDB:FOXG_18282"/>
<organism evidence="1 2">
    <name type="scientific">Fusarium oxysporum f. sp. lycopersici (strain 4287 / CBS 123668 / FGSC 9935 / NRRL 34936)</name>
    <name type="common">Fusarium vascular wilt of tomato</name>
    <dbReference type="NCBI Taxonomy" id="426428"/>
    <lineage>
        <taxon>Eukaryota</taxon>
        <taxon>Fungi</taxon>
        <taxon>Dikarya</taxon>
        <taxon>Ascomycota</taxon>
        <taxon>Pezizomycotina</taxon>
        <taxon>Sordariomycetes</taxon>
        <taxon>Hypocreomycetidae</taxon>
        <taxon>Hypocreales</taxon>
        <taxon>Nectriaceae</taxon>
        <taxon>Fusarium</taxon>
        <taxon>Fusarium oxysporum species complex</taxon>
    </lineage>
</organism>
<protein>
    <submittedName>
        <fullName evidence="1">Uncharacterized protein</fullName>
    </submittedName>
</protein>
<gene>
    <name evidence="1" type="ORF">FOXG_18282</name>
</gene>
<evidence type="ECO:0000313" key="2">
    <source>
        <dbReference type="Proteomes" id="UP000009097"/>
    </source>
</evidence>
<sequence length="162" mass="18108">MLASSLFNFPTITCSVHDRLPFYWCHFRTRKLSCRLRLRLRSTLASGTHAVTVLGVMLSLQSASTATPSSIHQLNPSLTTRLVSSPTSGPLAYRNACNASQKSPDDDSLAWTWMNGHRHGHGRVLLIASLSMCPQNQWAHEIRVKNPFRSSKIISQVYYKGP</sequence>
<accession>A0A0J9UEE7</accession>
<dbReference type="OrthoDB" id="10283773at2759"/>